<dbReference type="AlphaFoldDB" id="A0AAV4QNR1"/>
<evidence type="ECO:0000313" key="1">
    <source>
        <dbReference type="EMBL" id="GIY10954.1"/>
    </source>
</evidence>
<name>A0AAV4QNR1_CAEEX</name>
<reference evidence="1 2" key="1">
    <citation type="submission" date="2021-06" db="EMBL/GenBank/DDBJ databases">
        <title>Caerostris extrusa draft genome.</title>
        <authorList>
            <person name="Kono N."/>
            <person name="Arakawa K."/>
        </authorList>
    </citation>
    <scope>NUCLEOTIDE SEQUENCE [LARGE SCALE GENOMIC DNA]</scope>
</reference>
<accession>A0AAV4QNR1</accession>
<dbReference type="EMBL" id="BPLR01006582">
    <property type="protein sequence ID" value="GIY10954.1"/>
    <property type="molecule type" value="Genomic_DNA"/>
</dbReference>
<comment type="caution">
    <text evidence="1">The sequence shown here is derived from an EMBL/GenBank/DDBJ whole genome shotgun (WGS) entry which is preliminary data.</text>
</comment>
<gene>
    <name evidence="1" type="ORF">CEXT_94611</name>
</gene>
<dbReference type="Proteomes" id="UP001054945">
    <property type="component" value="Unassembled WGS sequence"/>
</dbReference>
<keyword evidence="2" id="KW-1185">Reference proteome</keyword>
<evidence type="ECO:0000313" key="2">
    <source>
        <dbReference type="Proteomes" id="UP001054945"/>
    </source>
</evidence>
<sequence length="86" mass="10153">MSVKNLLSLNLPSKCRAFALFIRAAVANEEKEGVWYKRLTALGAKHPHLEDPSCSRVERRWKIFRHVVKSPERHFRQERCQMGHRL</sequence>
<protein>
    <submittedName>
        <fullName evidence="1">Uncharacterized protein</fullName>
    </submittedName>
</protein>
<organism evidence="1 2">
    <name type="scientific">Caerostris extrusa</name>
    <name type="common">Bark spider</name>
    <name type="synonym">Caerostris bankana</name>
    <dbReference type="NCBI Taxonomy" id="172846"/>
    <lineage>
        <taxon>Eukaryota</taxon>
        <taxon>Metazoa</taxon>
        <taxon>Ecdysozoa</taxon>
        <taxon>Arthropoda</taxon>
        <taxon>Chelicerata</taxon>
        <taxon>Arachnida</taxon>
        <taxon>Araneae</taxon>
        <taxon>Araneomorphae</taxon>
        <taxon>Entelegynae</taxon>
        <taxon>Araneoidea</taxon>
        <taxon>Araneidae</taxon>
        <taxon>Caerostris</taxon>
    </lineage>
</organism>
<proteinExistence type="predicted"/>